<feature type="region of interest" description="Disordered" evidence="1">
    <location>
        <begin position="90"/>
        <end position="121"/>
    </location>
</feature>
<evidence type="ECO:0000313" key="3">
    <source>
        <dbReference type="Proteomes" id="UP000664132"/>
    </source>
</evidence>
<dbReference type="Proteomes" id="UP000664132">
    <property type="component" value="Unassembled WGS sequence"/>
</dbReference>
<dbReference type="EMBL" id="JAFJYH010000139">
    <property type="protein sequence ID" value="KAG4418043.1"/>
    <property type="molecule type" value="Genomic_DNA"/>
</dbReference>
<evidence type="ECO:0000313" key="2">
    <source>
        <dbReference type="EMBL" id="KAG4418043.1"/>
    </source>
</evidence>
<gene>
    <name evidence="2" type="ORF">IFR04_008863</name>
</gene>
<dbReference type="OrthoDB" id="3548269at2759"/>
<reference evidence="2" key="1">
    <citation type="submission" date="2021-02" db="EMBL/GenBank/DDBJ databases">
        <title>Genome sequence Cadophora malorum strain M34.</title>
        <authorList>
            <person name="Stefanovic E."/>
            <person name="Vu D."/>
            <person name="Scully C."/>
            <person name="Dijksterhuis J."/>
            <person name="Roader J."/>
            <person name="Houbraken J."/>
        </authorList>
    </citation>
    <scope>NUCLEOTIDE SEQUENCE</scope>
    <source>
        <strain evidence="2">M34</strain>
    </source>
</reference>
<evidence type="ECO:0000256" key="1">
    <source>
        <dbReference type="SAM" id="MobiDB-lite"/>
    </source>
</evidence>
<accession>A0A8H7TFV0</accession>
<sequence>MADQRNRPDPEDILYLYQNCEHEWIGKFRDRPAPWQTMPGNSEDTRYILEPLLCPACTIGAAAVQDKPWIHWGCIHPYIPGIYPGLTPPPSPIPKFTSEPPDTDPSPYPPSFRVQDLSSDPNNPNVQVLHPRFCLNCLINRQNRLRSLTNVGRNGILETLLRDPDPYEGVGDAVTTNLQDPLMNALANSLMQVDLNGHFNDVDQLANTLSRTNIDDPQFPVLRRIHWRYVEGKTQGLYSQWRMENIYLHLGNDEDTARGMELSLTAVIER</sequence>
<protein>
    <submittedName>
        <fullName evidence="2">Uncharacterized protein</fullName>
    </submittedName>
</protein>
<proteinExistence type="predicted"/>
<name>A0A8H7TFV0_9HELO</name>
<organism evidence="2 3">
    <name type="scientific">Cadophora malorum</name>
    <dbReference type="NCBI Taxonomy" id="108018"/>
    <lineage>
        <taxon>Eukaryota</taxon>
        <taxon>Fungi</taxon>
        <taxon>Dikarya</taxon>
        <taxon>Ascomycota</taxon>
        <taxon>Pezizomycotina</taxon>
        <taxon>Leotiomycetes</taxon>
        <taxon>Helotiales</taxon>
        <taxon>Ploettnerulaceae</taxon>
        <taxon>Cadophora</taxon>
    </lineage>
</organism>
<comment type="caution">
    <text evidence="2">The sequence shown here is derived from an EMBL/GenBank/DDBJ whole genome shotgun (WGS) entry which is preliminary data.</text>
</comment>
<keyword evidence="3" id="KW-1185">Reference proteome</keyword>
<dbReference type="AlphaFoldDB" id="A0A8H7TFV0"/>